<dbReference type="AlphaFoldDB" id="A0A0W0GCM0"/>
<dbReference type="EMBL" id="LATX01000421">
    <property type="protein sequence ID" value="KTB46302.1"/>
    <property type="molecule type" value="Genomic_DNA"/>
</dbReference>
<comment type="caution">
    <text evidence="1">The sequence shown here is derived from an EMBL/GenBank/DDBJ whole genome shotgun (WGS) entry which is preliminary data.</text>
</comment>
<accession>A0A0W0GCM0</accession>
<dbReference type="Proteomes" id="UP000054988">
    <property type="component" value="Unassembled WGS sequence"/>
</dbReference>
<evidence type="ECO:0000313" key="2">
    <source>
        <dbReference type="Proteomes" id="UP000054988"/>
    </source>
</evidence>
<organism evidence="1 2">
    <name type="scientific">Moniliophthora roreri</name>
    <name type="common">Frosty pod rot fungus</name>
    <name type="synonym">Monilia roreri</name>
    <dbReference type="NCBI Taxonomy" id="221103"/>
    <lineage>
        <taxon>Eukaryota</taxon>
        <taxon>Fungi</taxon>
        <taxon>Dikarya</taxon>
        <taxon>Basidiomycota</taxon>
        <taxon>Agaricomycotina</taxon>
        <taxon>Agaricomycetes</taxon>
        <taxon>Agaricomycetidae</taxon>
        <taxon>Agaricales</taxon>
        <taxon>Marasmiineae</taxon>
        <taxon>Marasmiaceae</taxon>
        <taxon>Moniliophthora</taxon>
    </lineage>
</organism>
<sequence>MSNEEWVAVIAIIVVETLEEKKNKGAKVAVSEFFKGDHKDTQGFMLDVELYMQMNPKDYNMNEKKKLFLLSYMRGKSRAWKEGELADILLAKKEDEEESWEGF</sequence>
<protein>
    <submittedName>
        <fullName evidence="1">Uncharacterized protein</fullName>
    </submittedName>
</protein>
<name>A0A0W0GCM0_MONRR</name>
<evidence type="ECO:0000313" key="1">
    <source>
        <dbReference type="EMBL" id="KTB46302.1"/>
    </source>
</evidence>
<proteinExistence type="predicted"/>
<reference evidence="1 2" key="1">
    <citation type="submission" date="2015-12" db="EMBL/GenBank/DDBJ databases">
        <title>Draft genome sequence of Moniliophthora roreri, the causal agent of frosty pod rot of cacao.</title>
        <authorList>
            <person name="Aime M.C."/>
            <person name="Diaz-Valderrama J.R."/>
            <person name="Kijpornyongpan T."/>
            <person name="Phillips-Mora W."/>
        </authorList>
    </citation>
    <scope>NUCLEOTIDE SEQUENCE [LARGE SCALE GENOMIC DNA]</scope>
    <source>
        <strain evidence="1 2">MCA 2952</strain>
    </source>
</reference>
<gene>
    <name evidence="1" type="ORF">WG66_1116</name>
</gene>